<dbReference type="EMBL" id="NBSK02000007">
    <property type="protein sequence ID" value="KAJ0196198.1"/>
    <property type="molecule type" value="Genomic_DNA"/>
</dbReference>
<evidence type="ECO:0000256" key="2">
    <source>
        <dbReference type="SAM" id="Phobius"/>
    </source>
</evidence>
<evidence type="ECO:0000259" key="4">
    <source>
        <dbReference type="Pfam" id="PF14244"/>
    </source>
</evidence>
<dbReference type="Gene3D" id="1.25.40.20">
    <property type="entry name" value="Ankyrin repeat-containing domain"/>
    <property type="match status" value="2"/>
</dbReference>
<feature type="domain" description="Retrotransposon Copia-like N-terminal" evidence="4">
    <location>
        <begin position="28"/>
        <end position="68"/>
    </location>
</feature>
<dbReference type="GO" id="GO:0016020">
    <property type="term" value="C:membrane"/>
    <property type="evidence" value="ECO:0000318"/>
    <property type="project" value="GO_Central"/>
</dbReference>
<dbReference type="PANTHER" id="PTHR24177">
    <property type="entry name" value="CASKIN"/>
    <property type="match status" value="1"/>
</dbReference>
<dbReference type="InterPro" id="IPR029472">
    <property type="entry name" value="Copia-like_N"/>
</dbReference>
<protein>
    <recommendedName>
        <fullName evidence="7">PGG domain-containing protein</fullName>
    </recommendedName>
</protein>
<feature type="transmembrane region" description="Helical" evidence="2">
    <location>
        <begin position="811"/>
        <end position="838"/>
    </location>
</feature>
<feature type="domain" description="PGG" evidence="3">
    <location>
        <begin position="722"/>
        <end position="836"/>
    </location>
</feature>
<dbReference type="SMART" id="SM00248">
    <property type="entry name" value="ANK"/>
    <property type="match status" value="5"/>
</dbReference>
<dbReference type="Proteomes" id="UP000235145">
    <property type="component" value="Unassembled WGS sequence"/>
</dbReference>
<feature type="transmembrane region" description="Helical" evidence="2">
    <location>
        <begin position="732"/>
        <end position="751"/>
    </location>
</feature>
<gene>
    <name evidence="5" type="ORF">LSAT_V11C700357660</name>
</gene>
<organism evidence="5 6">
    <name type="scientific">Lactuca sativa</name>
    <name type="common">Garden lettuce</name>
    <dbReference type="NCBI Taxonomy" id="4236"/>
    <lineage>
        <taxon>Eukaryota</taxon>
        <taxon>Viridiplantae</taxon>
        <taxon>Streptophyta</taxon>
        <taxon>Embryophyta</taxon>
        <taxon>Tracheophyta</taxon>
        <taxon>Spermatophyta</taxon>
        <taxon>Magnoliopsida</taxon>
        <taxon>eudicotyledons</taxon>
        <taxon>Gunneridae</taxon>
        <taxon>Pentapetalae</taxon>
        <taxon>asterids</taxon>
        <taxon>campanulids</taxon>
        <taxon>Asterales</taxon>
        <taxon>Asteraceae</taxon>
        <taxon>Cichorioideae</taxon>
        <taxon>Cichorieae</taxon>
        <taxon>Lactucinae</taxon>
        <taxon>Lactuca</taxon>
    </lineage>
</organism>
<dbReference type="InterPro" id="IPR002110">
    <property type="entry name" value="Ankyrin_rpt"/>
</dbReference>
<sequence length="888" mass="99051">MASSSSNQYATVEIKEEEYPYPSNLSAASFISVKLSGRDKYAIWKTQMVCLLKSHDMFGFIDGTLKSPQTDVSGKEKVDDHHTHRLWTRSDALVKGWILGSLTEETLMYVLNRLTNKLMQHTNVNFTAKDVWDELQIIYGPPPLQTTFGPVGLPQRFEAPSDVAIASLRPHLFRLAASDLLSFLSLSSLHLPISLKLAPSATARALSRYLSPDSPSADLFSDSAPSDVAAASLRWHPPISFEFAPSTAARTLFLFHRVSVDSSAASCMIVIVVVPLFLYEGTPANRRFFSLLLRRAVAVSHKQEEKRRAGIHQLFYQALVGVRAYVIDLILSNGEVTVIDKITNNGNTALHVAVGATKKADLLQKLLEKTPENTQLLDLRNSDGSTLLHVAAIVGNTQAADILVGRNPDLLFAKDNEGHTPLAIALSNMHTETAQHLLQHIGNDLEMGTLFSGSGGDELLVTAISSKDFRLACDLLGRYKTLHGDAVLMAIFLNFPRELNMLEEFSRTGILHSKIESAVVIASDYTVEKCGTRMLIYVYVAGWPYIKERVRTHLDAILLLASVCDLIRFRNDPMCYHQYYMNPLYEAIRQNSYDVVEYILSYFPDALTSANEEGHNIIQYAVINRSENIYNMLYQMGEHKNIYRTVKDPSRNNLLHLAARLAPSNKLNLISGAALQIQRELQWFKEVERFVCPLNIIQRNSFDETPQMVFTREHKDLVVEGEKWMKATAESYTITAALIVTVVFAAAIRVPGGNNQDTGLPVFTNNTAFTIFAISDAISLFAAVTSLLTFLSVLTARFAEQDFLFKLPTKLIIGLATLFISTTSMIVAFGATLYIVFGQRNSRILIPIVVLTCLPIISFVTLQFRLIIDLMRATYGRSIFGKKRDDTF</sequence>
<dbReference type="Pfam" id="PF14244">
    <property type="entry name" value="Retrotran_gag_3"/>
    <property type="match status" value="1"/>
</dbReference>
<keyword evidence="1" id="KW-0040">ANK repeat</keyword>
<dbReference type="InterPro" id="IPR036770">
    <property type="entry name" value="Ankyrin_rpt-contain_sf"/>
</dbReference>
<dbReference type="AlphaFoldDB" id="A0A9R1UZ35"/>
<feature type="transmembrane region" description="Helical" evidence="2">
    <location>
        <begin position="844"/>
        <end position="868"/>
    </location>
</feature>
<feature type="transmembrane region" description="Helical" evidence="2">
    <location>
        <begin position="771"/>
        <end position="799"/>
    </location>
</feature>
<reference evidence="5 6" key="1">
    <citation type="journal article" date="2017" name="Nat. Commun.">
        <title>Genome assembly with in vitro proximity ligation data and whole-genome triplication in lettuce.</title>
        <authorList>
            <person name="Reyes-Chin-Wo S."/>
            <person name="Wang Z."/>
            <person name="Yang X."/>
            <person name="Kozik A."/>
            <person name="Arikit S."/>
            <person name="Song C."/>
            <person name="Xia L."/>
            <person name="Froenicke L."/>
            <person name="Lavelle D.O."/>
            <person name="Truco M.J."/>
            <person name="Xia R."/>
            <person name="Zhu S."/>
            <person name="Xu C."/>
            <person name="Xu H."/>
            <person name="Xu X."/>
            <person name="Cox K."/>
            <person name="Korf I."/>
            <person name="Meyers B.C."/>
            <person name="Michelmore R.W."/>
        </authorList>
    </citation>
    <scope>NUCLEOTIDE SEQUENCE [LARGE SCALE GENOMIC DNA]</scope>
    <source>
        <strain evidence="6">cv. Salinas</strain>
        <tissue evidence="5">Seedlings</tissue>
    </source>
</reference>
<dbReference type="Pfam" id="PF13962">
    <property type="entry name" value="PGG"/>
    <property type="match status" value="1"/>
</dbReference>
<dbReference type="PANTHER" id="PTHR24177:SF474">
    <property type="entry name" value="ANKYRIN REPEAT-CONTAINING DOMAIN, PGG DOMAIN, ANKYRIN REPEAT-CONTAINING DOMAIN SUPERFAMILY"/>
    <property type="match status" value="1"/>
</dbReference>
<feature type="repeat" description="ANK" evidence="1">
    <location>
        <begin position="383"/>
        <end position="415"/>
    </location>
</feature>
<comment type="caution">
    <text evidence="5">The sequence shown here is derived from an EMBL/GenBank/DDBJ whole genome shotgun (WGS) entry which is preliminary data.</text>
</comment>
<evidence type="ECO:0000313" key="6">
    <source>
        <dbReference type="Proteomes" id="UP000235145"/>
    </source>
</evidence>
<evidence type="ECO:0000313" key="5">
    <source>
        <dbReference type="EMBL" id="KAJ0196198.1"/>
    </source>
</evidence>
<dbReference type="InterPro" id="IPR026961">
    <property type="entry name" value="PGG_dom"/>
</dbReference>
<keyword evidence="6" id="KW-1185">Reference proteome</keyword>
<keyword evidence="2" id="KW-0472">Membrane</keyword>
<evidence type="ECO:0008006" key="7">
    <source>
        <dbReference type="Google" id="ProtNLM"/>
    </source>
</evidence>
<keyword evidence="2" id="KW-0812">Transmembrane</keyword>
<accession>A0A9R1UZ35</accession>
<proteinExistence type="predicted"/>
<name>A0A9R1UZ35_LACSA</name>
<keyword evidence="2" id="KW-1133">Transmembrane helix</keyword>
<dbReference type="PROSITE" id="PS50088">
    <property type="entry name" value="ANK_REPEAT"/>
    <property type="match status" value="1"/>
</dbReference>
<dbReference type="PROSITE" id="PS50297">
    <property type="entry name" value="ANK_REP_REGION"/>
    <property type="match status" value="1"/>
</dbReference>
<evidence type="ECO:0000259" key="3">
    <source>
        <dbReference type="Pfam" id="PF13962"/>
    </source>
</evidence>
<dbReference type="Pfam" id="PF12796">
    <property type="entry name" value="Ank_2"/>
    <property type="match status" value="2"/>
</dbReference>
<evidence type="ECO:0000256" key="1">
    <source>
        <dbReference type="PROSITE-ProRule" id="PRU00023"/>
    </source>
</evidence>
<dbReference type="SUPFAM" id="SSF48403">
    <property type="entry name" value="Ankyrin repeat"/>
    <property type="match status" value="1"/>
</dbReference>